<dbReference type="RefSeq" id="NP_820705.1">
    <property type="nucleotide sequence ID" value="NC_002971.4"/>
</dbReference>
<dbReference type="SUPFAM" id="SSF48403">
    <property type="entry name" value="Ankyrin repeat"/>
    <property type="match status" value="1"/>
</dbReference>
<evidence type="ECO:0000256" key="1">
    <source>
        <dbReference type="SAM" id="MobiDB-lite"/>
    </source>
</evidence>
<dbReference type="KEGG" id="cbu:CBU_1724"/>
<sequence>MTRQINFFKPSFEACEIACQNGDLENIKKNEEFLFSGDFFQKPINKLLAYKHFGVYRHLMGSGDQFKKLAMEHLIGCGKFMFDEYENFVELIDVFPELATQPAILQQATYSIQDKPRGQSKPDIVDKIFEIIDDQFSKRGAIDRKEYLESIVKILKQPFYLGLFWRECSALRFLVSAGKLNILKQLYEWCASLNLLVEWTTACQQKIYELNLAHIAAQNSQLETLKWLLSTVENLDVFADIHGQTLLRVSLHSYIDDPTLKYLLQLDQKRPFQEEKSEEFINRDAPLKSLLHILPQLRGSEPSNEELEQAIIFLENGADVNCQFGELGFLKSTLKDLSVAKDKDSQYWGNAAYCRALVSMNSTSYRDIDNKEFNDWLKAAAIKYRNTKACITLIKRLMNATQSTPSSEEETKSLVAETSAGENPLWEAFKILCHNTDGRPQDYLPMEIGVAICVKNVPRNTDTHFDNLIQKFIFSPKHPHDFPSLKLAEDYFDLRSEVIIRYRNRNWRVEFDSFCEFLTIVSKFFVTGEEQASCALFHFLKYFYSPVEFETLMTEEGKNPFATIVAIHQQFDPQLVKTLDPLSAGIYFMTHLALNGFSIANDKTRAIRESETTSLDVAEIELPTQDYQSHLFDVVQPLVDNYNKSEDEDQQKISGVLQALLLQYAYPELNDIKEVLKVPEWEKGIKQALEIIYKKEQAISAKVYLEYLKQSPQSSLASKLTTFQPQPNRKEEKKEKLTEGSVPPGLK</sequence>
<gene>
    <name evidence="2" type="ordered locus">CBU_1724</name>
</gene>
<dbReference type="RefSeq" id="WP_010958395.1">
    <property type="nucleotide sequence ID" value="NC_002971.4"/>
</dbReference>
<dbReference type="MINT" id="Q83B01"/>
<protein>
    <recommendedName>
        <fullName evidence="4">Ankyrin repeat protein</fullName>
    </recommendedName>
</protein>
<dbReference type="InterPro" id="IPR036770">
    <property type="entry name" value="Ankyrin_rpt-contain_sf"/>
</dbReference>
<feature type="compositionally biased region" description="Polar residues" evidence="1">
    <location>
        <begin position="712"/>
        <end position="727"/>
    </location>
</feature>
<dbReference type="HOGENOM" id="CLU_372025_0_0_6"/>
<evidence type="ECO:0000313" key="2">
    <source>
        <dbReference type="EMBL" id="AAO91219.1"/>
    </source>
</evidence>
<dbReference type="Proteomes" id="UP000002671">
    <property type="component" value="Chromosome"/>
</dbReference>
<feature type="compositionally biased region" description="Basic and acidic residues" evidence="1">
    <location>
        <begin position="728"/>
        <end position="738"/>
    </location>
</feature>
<reference evidence="2 3" key="1">
    <citation type="journal article" date="2003" name="Proc. Natl. Acad. Sci. U.S.A.">
        <title>Complete genome sequence of the Q-fever pathogen, Coxiella burnetii.</title>
        <authorList>
            <person name="Seshadri R."/>
            <person name="Paulsen I.T."/>
            <person name="Eisen J.A."/>
            <person name="Read T.D."/>
            <person name="Nelson K.E."/>
            <person name="Nelson W.C."/>
            <person name="Ward N.L."/>
            <person name="Tettelin H."/>
            <person name="Davidsen T.M."/>
            <person name="Beanan M.J."/>
            <person name="Deboy R.T."/>
            <person name="Daugherty S.C."/>
            <person name="Brinkac L.M."/>
            <person name="Madupu R."/>
            <person name="Dodson R.J."/>
            <person name="Khouri H.M."/>
            <person name="Lee K.H."/>
            <person name="Carty H.A."/>
            <person name="Scanlan D."/>
            <person name="Heinzen R.A."/>
            <person name="Thompson H.A."/>
            <person name="Samuel J.E."/>
            <person name="Fraser C.M."/>
            <person name="Heidelberg J.F."/>
        </authorList>
    </citation>
    <scope>NUCLEOTIDE SEQUENCE [LARGE SCALE GENOMIC DNA]</scope>
    <source>
        <strain evidence="3">RSA 493 / Nine Mile phase I</strain>
    </source>
</reference>
<evidence type="ECO:0008006" key="4">
    <source>
        <dbReference type="Google" id="ProtNLM"/>
    </source>
</evidence>
<dbReference type="STRING" id="227377.CBU_1724"/>
<organism evidence="2 3">
    <name type="scientific">Coxiella burnetii (strain RSA 493 / Nine Mile phase I)</name>
    <dbReference type="NCBI Taxonomy" id="227377"/>
    <lineage>
        <taxon>Bacteria</taxon>
        <taxon>Pseudomonadati</taxon>
        <taxon>Pseudomonadota</taxon>
        <taxon>Gammaproteobacteria</taxon>
        <taxon>Legionellales</taxon>
        <taxon>Coxiellaceae</taxon>
        <taxon>Coxiella</taxon>
    </lineage>
</organism>
<proteinExistence type="predicted"/>
<dbReference type="Gene3D" id="1.25.40.20">
    <property type="entry name" value="Ankyrin repeat-containing domain"/>
    <property type="match status" value="1"/>
</dbReference>
<dbReference type="AlphaFoldDB" id="Q83B01"/>
<accession>Q83B01</accession>
<dbReference type="GeneID" id="1209635"/>
<dbReference type="PATRIC" id="fig|227377.7.peg.1710"/>
<evidence type="ECO:0000313" key="3">
    <source>
        <dbReference type="Proteomes" id="UP000002671"/>
    </source>
</evidence>
<reference evidence="2 3" key="2">
    <citation type="journal article" date="2009" name="Infect. Immun.">
        <title>Comparative genomics reveal extensive transposon-mediated genomic plasticity and diversity among potential effector proteins within the genus Coxiella.</title>
        <authorList>
            <person name="Beare P.A."/>
            <person name="Unsworth N."/>
            <person name="Andoh M."/>
            <person name="Voth D.E."/>
            <person name="Omsland A."/>
            <person name="Gilk S.D."/>
            <person name="Williams K.P."/>
            <person name="Sobral B.W."/>
            <person name="Kupko J.J.III."/>
            <person name="Porcella S.F."/>
            <person name="Samuel J.E."/>
            <person name="Heinzen R.A."/>
        </authorList>
    </citation>
    <scope>NUCLEOTIDE SEQUENCE [LARGE SCALE GENOMIC DNA]</scope>
    <source>
        <strain evidence="3">RSA 493 / Nine Mile phase I</strain>
    </source>
</reference>
<keyword evidence="3" id="KW-1185">Reference proteome</keyword>
<dbReference type="EnsemblBacteria" id="AAO91219">
    <property type="protein sequence ID" value="AAO91219"/>
    <property type="gene ID" value="CBU_1724"/>
</dbReference>
<feature type="region of interest" description="Disordered" evidence="1">
    <location>
        <begin position="712"/>
        <end position="747"/>
    </location>
</feature>
<dbReference type="IntAct" id="Q83B01">
    <property type="interactions" value="49"/>
</dbReference>
<dbReference type="EMBL" id="AE016828">
    <property type="protein sequence ID" value="AAO91219.1"/>
    <property type="molecule type" value="Genomic_DNA"/>
</dbReference>
<name>Q83B01_COXBU</name>